<protein>
    <submittedName>
        <fullName evidence="1">Uncharacterized protein</fullName>
    </submittedName>
</protein>
<dbReference type="AlphaFoldDB" id="B9RGU9"/>
<dbReference type="PANTHER" id="PTHR36264:SF5">
    <property type="entry name" value="SET DOMAIN-CONTAINING PROTEIN"/>
    <property type="match status" value="1"/>
</dbReference>
<dbReference type="PANTHER" id="PTHR36264">
    <property type="entry name" value="SET DOMAIN-CONTAINING PROTEIN"/>
    <property type="match status" value="1"/>
</dbReference>
<dbReference type="Proteomes" id="UP000008311">
    <property type="component" value="Unassembled WGS sequence"/>
</dbReference>
<keyword evidence="2" id="KW-1185">Reference proteome</keyword>
<evidence type="ECO:0000313" key="1">
    <source>
        <dbReference type="EMBL" id="EEF49311.1"/>
    </source>
</evidence>
<dbReference type="eggNOG" id="ENOG502S5MH">
    <property type="taxonomic scope" value="Eukaryota"/>
</dbReference>
<gene>
    <name evidence="1" type="ORF">RCOM_1444040</name>
</gene>
<dbReference type="InParanoid" id="B9RGU9"/>
<dbReference type="FunCoup" id="B9RGU9">
    <property type="interactions" value="57"/>
</dbReference>
<organism evidence="1 2">
    <name type="scientific">Ricinus communis</name>
    <name type="common">Castor bean</name>
    <dbReference type="NCBI Taxonomy" id="3988"/>
    <lineage>
        <taxon>Eukaryota</taxon>
        <taxon>Viridiplantae</taxon>
        <taxon>Streptophyta</taxon>
        <taxon>Embryophyta</taxon>
        <taxon>Tracheophyta</taxon>
        <taxon>Spermatophyta</taxon>
        <taxon>Magnoliopsida</taxon>
        <taxon>eudicotyledons</taxon>
        <taxon>Gunneridae</taxon>
        <taxon>Pentapetalae</taxon>
        <taxon>rosids</taxon>
        <taxon>fabids</taxon>
        <taxon>Malpighiales</taxon>
        <taxon>Euphorbiaceae</taxon>
        <taxon>Acalyphoideae</taxon>
        <taxon>Acalypheae</taxon>
        <taxon>Ricinus</taxon>
    </lineage>
</organism>
<sequence length="169" mass="19636">MRKTFYHNFLPTKAEEEATVARNAKHHVTRTIVEARDWQVTPPRMIDPNNPWQIRRTIARNEVTTGELVLSHEEMFEYVFKFWSLESANHLLQGNKCFVILIDYTEETVPKSFQSAYVKTGANDSYVLGLMDVVRVRVVNPGDEIGLFWDMRPSSFGFGFKLLRRGNSH</sequence>
<dbReference type="EMBL" id="EQ973778">
    <property type="protein sequence ID" value="EEF49311.1"/>
    <property type="molecule type" value="Genomic_DNA"/>
</dbReference>
<evidence type="ECO:0000313" key="2">
    <source>
        <dbReference type="Proteomes" id="UP000008311"/>
    </source>
</evidence>
<accession>B9RGU9</accession>
<proteinExistence type="predicted"/>
<reference evidence="2" key="1">
    <citation type="journal article" date="2010" name="Nat. Biotechnol.">
        <title>Draft genome sequence of the oilseed species Ricinus communis.</title>
        <authorList>
            <person name="Chan A.P."/>
            <person name="Crabtree J."/>
            <person name="Zhao Q."/>
            <person name="Lorenzi H."/>
            <person name="Orvis J."/>
            <person name="Puiu D."/>
            <person name="Melake-Berhan A."/>
            <person name="Jones K.M."/>
            <person name="Redman J."/>
            <person name="Chen G."/>
            <person name="Cahoon E.B."/>
            <person name="Gedil M."/>
            <person name="Stanke M."/>
            <person name="Haas B.J."/>
            <person name="Wortman J.R."/>
            <person name="Fraser-Liggett C.M."/>
            <person name="Ravel J."/>
            <person name="Rabinowicz P.D."/>
        </authorList>
    </citation>
    <scope>NUCLEOTIDE SEQUENCE [LARGE SCALE GENOMIC DNA]</scope>
    <source>
        <strain evidence="2">cv. Hale</strain>
    </source>
</reference>
<name>B9RGU9_RICCO</name>